<sequence>MPKRNQCQRTRALQGCVLCLLGSLTPGPAVSGASFWWNAGYPRQLLRSVAEVEFLSHLAVLLAPDQPIAELFRDFCVEPSENWASSRLSPDLAVPGVLKEKNAVLFLEYDGYYRHQLPSGIAADERKNAALMHYAPAGSRVVRVAHAGRNVSRGDDRVIEVVVSTWQPGTQRSLRRTVWQLAQHLSSKLHGLLRPAPRARILEVPHPGQVDLEPAHSFVQEATLSGGGGTAESRRTEVLAFLQEVIALPEAVAEAALRKFPPLLGCSIEANLKPTVDWLHDLGLSKAQVSKAIAKYPRLLGYSIEANLKPTVEWLHEVGLSKAQVTKSVATYPSLLGLSNEANLKPTVEWLHEVGLSKAQVTKAMATYPSLLGLSIEANLKPTVEWLHEVVLSKAQVTKAIATHPQLLGLSIEANLRPTVEWLHEVGLSKAQAYKAIATLPQLLGYSIEANLKPTVEWLHEVGLSKTEVSNMIATFPQLLGLSIEANLSPKLFLLHGYFSPAVCRDIIAAFPRLFSYSRDRLQDRLAILHNHQLVSKLLSVITLTNARFARRFPTAPLSQRQRMSHAHGAKAAQCRNALLGRGSCVLLAFKSQRLGDYTHRPAPKVEITPVETEVGTKKVITKPPRLLTQEDCETLLSKGKYDLLVVGSPLDPPKSSSTADVIAQQSAVDKFLFLLLQSMMKHEGCVQRLAVLTHDTFTVEEASHKQRGLSIVSG</sequence>
<reference evidence="4" key="1">
    <citation type="submission" date="2021-02" db="EMBL/GenBank/DDBJ databases">
        <authorList>
            <person name="Dougan E. K."/>
            <person name="Rhodes N."/>
            <person name="Thang M."/>
            <person name="Chan C."/>
        </authorList>
    </citation>
    <scope>NUCLEOTIDE SEQUENCE</scope>
</reference>
<dbReference type="PANTHER" id="PTHR13068">
    <property type="entry name" value="CGI-12 PROTEIN-RELATED"/>
    <property type="match status" value="1"/>
</dbReference>
<dbReference type="SMART" id="SM00733">
    <property type="entry name" value="Mterf"/>
    <property type="match status" value="8"/>
</dbReference>
<organism evidence="4 5">
    <name type="scientific">Symbiodinium necroappetens</name>
    <dbReference type="NCBI Taxonomy" id="1628268"/>
    <lineage>
        <taxon>Eukaryota</taxon>
        <taxon>Sar</taxon>
        <taxon>Alveolata</taxon>
        <taxon>Dinophyceae</taxon>
        <taxon>Suessiales</taxon>
        <taxon>Symbiodiniaceae</taxon>
        <taxon>Symbiodinium</taxon>
    </lineage>
</organism>
<proteinExistence type="inferred from homology"/>
<protein>
    <submittedName>
        <fullName evidence="4">mTERF2 protein</fullName>
    </submittedName>
</protein>
<keyword evidence="2" id="KW-0809">Transit peptide</keyword>
<dbReference type="OrthoDB" id="637682at2759"/>
<keyword evidence="3" id="KW-0732">Signal</keyword>
<dbReference type="InterPro" id="IPR038538">
    <property type="entry name" value="MTERF_sf"/>
</dbReference>
<comment type="caution">
    <text evidence="4">The sequence shown here is derived from an EMBL/GenBank/DDBJ whole genome shotgun (WGS) entry which is preliminary data.</text>
</comment>
<accession>A0A812XVR7</accession>
<feature type="non-terminal residue" evidence="4">
    <location>
        <position position="1"/>
    </location>
</feature>
<dbReference type="Gene3D" id="1.25.70.10">
    <property type="entry name" value="Transcription termination factor 3, mitochondrial"/>
    <property type="match status" value="1"/>
</dbReference>
<dbReference type="Proteomes" id="UP000601435">
    <property type="component" value="Unassembled WGS sequence"/>
</dbReference>
<comment type="similarity">
    <text evidence="1">Belongs to the mTERF family.</text>
</comment>
<name>A0A812XVR7_9DINO</name>
<evidence type="ECO:0000256" key="2">
    <source>
        <dbReference type="ARBA" id="ARBA00022946"/>
    </source>
</evidence>
<evidence type="ECO:0000313" key="4">
    <source>
        <dbReference type="EMBL" id="CAE7746631.1"/>
    </source>
</evidence>
<feature type="chain" id="PRO_5032656128" evidence="3">
    <location>
        <begin position="33"/>
        <end position="715"/>
    </location>
</feature>
<dbReference type="InterPro" id="IPR003690">
    <property type="entry name" value="MTERF"/>
</dbReference>
<evidence type="ECO:0000256" key="3">
    <source>
        <dbReference type="SAM" id="SignalP"/>
    </source>
</evidence>
<dbReference type="GO" id="GO:0003676">
    <property type="term" value="F:nucleic acid binding"/>
    <property type="evidence" value="ECO:0007669"/>
    <property type="project" value="InterPro"/>
</dbReference>
<dbReference type="EMBL" id="CAJNJA010038409">
    <property type="protein sequence ID" value="CAE7746631.1"/>
    <property type="molecule type" value="Genomic_DNA"/>
</dbReference>
<dbReference type="AlphaFoldDB" id="A0A812XVR7"/>
<evidence type="ECO:0000313" key="5">
    <source>
        <dbReference type="Proteomes" id="UP000601435"/>
    </source>
</evidence>
<feature type="signal peptide" evidence="3">
    <location>
        <begin position="1"/>
        <end position="32"/>
    </location>
</feature>
<keyword evidence="5" id="KW-1185">Reference proteome</keyword>
<dbReference type="PANTHER" id="PTHR13068:SF173">
    <property type="entry name" value="EMB|CAB62602.1"/>
    <property type="match status" value="1"/>
</dbReference>
<evidence type="ECO:0000256" key="1">
    <source>
        <dbReference type="ARBA" id="ARBA00007692"/>
    </source>
</evidence>
<dbReference type="Pfam" id="PF02536">
    <property type="entry name" value="mTERF"/>
    <property type="match status" value="1"/>
</dbReference>
<gene>
    <name evidence="4" type="primary">MTERF2</name>
    <name evidence="4" type="ORF">SNEC2469_LOCUS21629</name>
</gene>